<protein>
    <submittedName>
        <fullName evidence="1">Uncharacterized protein</fullName>
    </submittedName>
</protein>
<dbReference type="AlphaFoldDB" id="A0A6N3AM50"/>
<organism evidence="1">
    <name type="scientific">Streptococcus oralis</name>
    <dbReference type="NCBI Taxonomy" id="1303"/>
    <lineage>
        <taxon>Bacteria</taxon>
        <taxon>Bacillati</taxon>
        <taxon>Bacillota</taxon>
        <taxon>Bacilli</taxon>
        <taxon>Lactobacillales</taxon>
        <taxon>Streptococcaceae</taxon>
        <taxon>Streptococcus</taxon>
    </lineage>
</organism>
<sequence>MLGDGRVSIQMDIVSHNYSDRILYGDMVLVGKEKYE</sequence>
<gene>
    <name evidence="1" type="ORF">SRLFYP117_00546</name>
</gene>
<evidence type="ECO:0000313" key="1">
    <source>
        <dbReference type="EMBL" id="VYT91308.1"/>
    </source>
</evidence>
<accession>A0A6N3AM50</accession>
<dbReference type="EMBL" id="CACRUL010000012">
    <property type="protein sequence ID" value="VYT91308.1"/>
    <property type="molecule type" value="Genomic_DNA"/>
</dbReference>
<name>A0A6N3AM50_STROR</name>
<reference evidence="1" key="1">
    <citation type="submission" date="2019-11" db="EMBL/GenBank/DDBJ databases">
        <authorList>
            <person name="Feng L."/>
        </authorList>
    </citation>
    <scope>NUCLEOTIDE SEQUENCE</scope>
    <source>
        <strain evidence="1">SrubneriLFYP117</strain>
    </source>
</reference>
<proteinExistence type="predicted"/>